<name>J9HG07_AEDAE</name>
<gene>
    <name evidence="1" type="ORF">AaeL_AAEL017340</name>
</gene>
<reference evidence="1" key="1">
    <citation type="submission" date="2005-10" db="EMBL/GenBank/DDBJ databases">
        <authorList>
            <person name="Loftus B.J."/>
            <person name="Nene V.M."/>
            <person name="Hannick L.I."/>
            <person name="Bidwell S."/>
            <person name="Haas B."/>
            <person name="Amedeo P."/>
            <person name="Orvis J."/>
            <person name="Wortman J.R."/>
            <person name="White O.R."/>
            <person name="Salzberg S."/>
            <person name="Shumway M."/>
            <person name="Koo H."/>
            <person name="Zhao Y."/>
            <person name="Holmes M."/>
            <person name="Miller J."/>
            <person name="Schatz M."/>
            <person name="Pop M."/>
            <person name="Pai G."/>
            <person name="Utterback T."/>
            <person name="Rogers Y.-H."/>
            <person name="Kravitz S."/>
            <person name="Fraser C.M."/>
        </authorList>
    </citation>
    <scope>NUCLEOTIDE SEQUENCE</scope>
    <source>
        <strain evidence="1">Liverpool</strain>
    </source>
</reference>
<sequence length="61" mass="6884">MKLNRQWIVHNKAVGKKGSKKNPDVKAYIMGYGQTIKLNFMISSYVLSADMLNISFVSDCT</sequence>
<reference evidence="1" key="2">
    <citation type="journal article" date="2007" name="Science">
        <title>Genome sequence of Aedes aegypti, a major arbovirus vector.</title>
        <authorList>
            <person name="Nene V."/>
            <person name="Wortman J.R."/>
            <person name="Lawson D."/>
            <person name="Haas B."/>
            <person name="Kodira C."/>
            <person name="Tu Z.J."/>
            <person name="Loftus B."/>
            <person name="Xi Z."/>
            <person name="Megy K."/>
            <person name="Grabherr M."/>
            <person name="Ren Q."/>
            <person name="Zdobnov E.M."/>
            <person name="Lobo N.F."/>
            <person name="Campbell K.S."/>
            <person name="Brown S.E."/>
            <person name="Bonaldo M.F."/>
            <person name="Zhu J."/>
            <person name="Sinkins S.P."/>
            <person name="Hogenkamp D.G."/>
            <person name="Amedeo P."/>
            <person name="Arensburger P."/>
            <person name="Atkinson P.W."/>
            <person name="Bidwell S."/>
            <person name="Biedler J."/>
            <person name="Birney E."/>
            <person name="Bruggner R.V."/>
            <person name="Costas J."/>
            <person name="Coy M.R."/>
            <person name="Crabtree J."/>
            <person name="Crawford M."/>
            <person name="Debruyn B."/>
            <person name="Decaprio D."/>
            <person name="Eiglmeier K."/>
            <person name="Eisenstadt E."/>
            <person name="El-Dorry H."/>
            <person name="Gelbart W.M."/>
            <person name="Gomes S.L."/>
            <person name="Hammond M."/>
            <person name="Hannick L.I."/>
            <person name="Hogan J.R."/>
            <person name="Holmes M.H."/>
            <person name="Jaffe D."/>
            <person name="Johnston J.S."/>
            <person name="Kennedy R.C."/>
            <person name="Koo H."/>
            <person name="Kravitz S."/>
            <person name="Kriventseva E.V."/>
            <person name="Kulp D."/>
            <person name="Labutti K."/>
            <person name="Lee E."/>
            <person name="Li S."/>
            <person name="Lovin D.D."/>
            <person name="Mao C."/>
            <person name="Mauceli E."/>
            <person name="Menck C.F."/>
            <person name="Miller J.R."/>
            <person name="Montgomery P."/>
            <person name="Mori A."/>
            <person name="Nascimento A.L."/>
            <person name="Naveira H.F."/>
            <person name="Nusbaum C."/>
            <person name="O'leary S."/>
            <person name="Orvis J."/>
            <person name="Pertea M."/>
            <person name="Quesneville H."/>
            <person name="Reidenbach K.R."/>
            <person name="Rogers Y.H."/>
            <person name="Roth C.W."/>
            <person name="Schneider J.R."/>
            <person name="Schatz M."/>
            <person name="Shumway M."/>
            <person name="Stanke M."/>
            <person name="Stinson E.O."/>
            <person name="Tubio J.M."/>
            <person name="Vanzee J.P."/>
            <person name="Verjovski-Almeida S."/>
            <person name="Werner D."/>
            <person name="White O."/>
            <person name="Wyder S."/>
            <person name="Zeng Q."/>
            <person name="Zhao Q."/>
            <person name="Zhao Y."/>
            <person name="Hill C.A."/>
            <person name="Raikhel A.S."/>
            <person name="Soares M.B."/>
            <person name="Knudson D.L."/>
            <person name="Lee N.H."/>
            <person name="Galagan J."/>
            <person name="Salzberg S.L."/>
            <person name="Paulsen I.T."/>
            <person name="Dimopoulos G."/>
            <person name="Collins F.H."/>
            <person name="Birren B."/>
            <person name="Fraser-Liggett C.M."/>
            <person name="Severson D.W."/>
        </authorList>
    </citation>
    <scope>NUCLEOTIDE SEQUENCE [LARGE SCALE GENOMIC DNA]</scope>
    <source>
        <strain evidence="1">Liverpool</strain>
    </source>
</reference>
<reference evidence="1" key="3">
    <citation type="submission" date="2012-09" db="EMBL/GenBank/DDBJ databases">
        <authorList>
            <consortium name="VectorBase"/>
        </authorList>
    </citation>
    <scope>NUCLEOTIDE SEQUENCE</scope>
    <source>
        <strain evidence="1">Liverpool</strain>
    </source>
</reference>
<protein>
    <submittedName>
        <fullName evidence="1">AAEL017340-PA</fullName>
    </submittedName>
</protein>
<accession>J9HG07</accession>
<organism evidence="1 2">
    <name type="scientific">Aedes aegypti</name>
    <name type="common">Yellowfever mosquito</name>
    <name type="synonym">Culex aegypti</name>
    <dbReference type="NCBI Taxonomy" id="7159"/>
    <lineage>
        <taxon>Eukaryota</taxon>
        <taxon>Metazoa</taxon>
        <taxon>Ecdysozoa</taxon>
        <taxon>Arthropoda</taxon>
        <taxon>Hexapoda</taxon>
        <taxon>Insecta</taxon>
        <taxon>Pterygota</taxon>
        <taxon>Neoptera</taxon>
        <taxon>Endopterygota</taxon>
        <taxon>Diptera</taxon>
        <taxon>Nematocera</taxon>
        <taxon>Culicoidea</taxon>
        <taxon>Culicidae</taxon>
        <taxon>Culicinae</taxon>
        <taxon>Aedini</taxon>
        <taxon>Aedes</taxon>
        <taxon>Stegomyia</taxon>
    </lineage>
</organism>
<dbReference type="EMBL" id="CH477537">
    <property type="protein sequence ID" value="EJY57777.1"/>
    <property type="molecule type" value="Genomic_DNA"/>
</dbReference>
<dbReference type="HOGENOM" id="CLU_2924558_0_0_1"/>
<proteinExistence type="predicted"/>
<evidence type="ECO:0000313" key="2">
    <source>
        <dbReference type="Proteomes" id="UP000682892"/>
    </source>
</evidence>
<evidence type="ECO:0000313" key="1">
    <source>
        <dbReference type="EMBL" id="EJY57777.1"/>
    </source>
</evidence>
<dbReference type="AlphaFoldDB" id="J9HG07"/>
<dbReference type="Proteomes" id="UP000682892">
    <property type="component" value="Unassembled WGS sequence"/>
</dbReference>
<dbReference type="PaxDb" id="7159-AAEL017340-PA"/>